<protein>
    <recommendedName>
        <fullName evidence="1">UDENN domain-containing protein</fullName>
    </recommendedName>
</protein>
<proteinExistence type="predicted"/>
<dbReference type="InterPro" id="IPR001194">
    <property type="entry name" value="cDENN_dom"/>
</dbReference>
<accession>A0AAU9JYM6</accession>
<dbReference type="GO" id="GO:0032483">
    <property type="term" value="P:regulation of Rab protein signal transduction"/>
    <property type="evidence" value="ECO:0007669"/>
    <property type="project" value="TreeGrafter"/>
</dbReference>
<comment type="caution">
    <text evidence="2">The sequence shown here is derived from an EMBL/GenBank/DDBJ whole genome shotgun (WGS) entry which is preliminary data.</text>
</comment>
<reference evidence="2" key="1">
    <citation type="submission" date="2021-09" db="EMBL/GenBank/DDBJ databases">
        <authorList>
            <consortium name="AG Swart"/>
            <person name="Singh M."/>
            <person name="Singh A."/>
            <person name="Seah K."/>
            <person name="Emmerich C."/>
        </authorList>
    </citation>
    <scope>NUCLEOTIDE SEQUENCE</scope>
    <source>
        <strain evidence="2">ATCC30299</strain>
    </source>
</reference>
<dbReference type="GO" id="GO:0031410">
    <property type="term" value="C:cytoplasmic vesicle"/>
    <property type="evidence" value="ECO:0007669"/>
    <property type="project" value="TreeGrafter"/>
</dbReference>
<feature type="domain" description="UDENN" evidence="1">
    <location>
        <begin position="22"/>
        <end position="490"/>
    </location>
</feature>
<dbReference type="PANTHER" id="PTHR12296:SF21">
    <property type="entry name" value="DENN DOMAIN-CONTAINING PROTEIN 3"/>
    <property type="match status" value="1"/>
</dbReference>
<dbReference type="PANTHER" id="PTHR12296">
    <property type="entry name" value="DENN DOMAIN-CONTAINING PROTEIN 4"/>
    <property type="match status" value="1"/>
</dbReference>
<dbReference type="Pfam" id="PF02141">
    <property type="entry name" value="DENN"/>
    <property type="match status" value="1"/>
</dbReference>
<dbReference type="Gene3D" id="3.30.450.200">
    <property type="match status" value="1"/>
</dbReference>
<dbReference type="Proteomes" id="UP001162131">
    <property type="component" value="Unassembled WGS sequence"/>
</dbReference>
<dbReference type="EMBL" id="CAJZBQ010000039">
    <property type="protein sequence ID" value="CAG9326026.1"/>
    <property type="molecule type" value="Genomic_DNA"/>
</dbReference>
<dbReference type="PROSITE" id="PS50211">
    <property type="entry name" value="DENN"/>
    <property type="match status" value="1"/>
</dbReference>
<dbReference type="AlphaFoldDB" id="A0AAU9JYM6"/>
<keyword evidence="3" id="KW-1185">Reference proteome</keyword>
<dbReference type="Gene3D" id="3.40.50.11500">
    <property type="match status" value="1"/>
</dbReference>
<name>A0AAU9JYM6_9CILI</name>
<evidence type="ECO:0000313" key="2">
    <source>
        <dbReference type="EMBL" id="CAG9326026.1"/>
    </source>
</evidence>
<gene>
    <name evidence="2" type="ORF">BSTOLATCC_MIC39804</name>
</gene>
<evidence type="ECO:0000259" key="1">
    <source>
        <dbReference type="PROSITE" id="PS50211"/>
    </source>
</evidence>
<dbReference type="SMART" id="SM00799">
    <property type="entry name" value="DENN"/>
    <property type="match status" value="1"/>
</dbReference>
<dbReference type="InterPro" id="IPR037516">
    <property type="entry name" value="Tripartite_DENN"/>
</dbReference>
<evidence type="ECO:0000313" key="3">
    <source>
        <dbReference type="Proteomes" id="UP001162131"/>
    </source>
</evidence>
<organism evidence="2 3">
    <name type="scientific">Blepharisma stoltei</name>
    <dbReference type="NCBI Taxonomy" id="1481888"/>
    <lineage>
        <taxon>Eukaryota</taxon>
        <taxon>Sar</taxon>
        <taxon>Alveolata</taxon>
        <taxon>Ciliophora</taxon>
        <taxon>Postciliodesmatophora</taxon>
        <taxon>Heterotrichea</taxon>
        <taxon>Heterotrichida</taxon>
        <taxon>Blepharismidae</taxon>
        <taxon>Blepharisma</taxon>
    </lineage>
</organism>
<sequence length="786" mass="90781">MEKLFREENSPPIRLINSIAILGLQVKSLRNILIEGKTSGVPEVILQLPPTSKAISPGQINMIFTSRTVDLETVQNLPKFFSTTITNEKGVFTHMHCLITYEKISPTIIEKSKNRLNKSGLLNFVPRNERSKILKENGPSYYVPVALCIMTHSNYIDLFRNILESLYLHISEICQEENPDISSLLASTEFMRTCLFLLNDTIIPPNDIQISLKVGKDNIPVPIEYESRLPHNESCVAVLIDLIDIRNVIEFWESILLNKHAFLVSCNEYLLYLVLEAYKILLFPMKWSLSYIPVMPVHDVDYMEIPTPILIGINSNVISVEEAKRADSDATILDIDSNILYTSEKPLLCDCVKSKISKKIQLAKAYYYVNRNRLNTFRMHSLEQNLEDNQYVSTAKKLLSTPEGPERDEIFVSLIRHAFFKEFVIGIGKFSDYLSYRTMKKEYEMQKDLFLQEVKTCGTCTMKEFWKQFLDSVTFMQFLDFYEKFDDSSQQRFCRIVHDMNIRSYEYFSKSSCYELLLASEVSPRELYEQVEAAINSFEAKTSQEKFIKCSATEMIEAIKEKIFKHDMEYDRVGFNEGRKRSKSLIVGSSPMSNLEMNFTDVYYGEFGIIQVMDALMAPLTRAQFRSIGTSENQIFSKLETNKDNWQPLVLKFLFSLRKNKKNWDAYKLLDICFLINKADSSKLPKRLTANIIEKAYNSSPTIIYDLLNSDLMDGELRRLAEAYRKAREEKTVNFADTVSTIDRSPDFLSVGPDTGRLRKSLLRSQTVGASADEERKEFEFAKRKR</sequence>
<dbReference type="InterPro" id="IPR043153">
    <property type="entry name" value="DENN_C"/>
</dbReference>
<dbReference type="InterPro" id="IPR051696">
    <property type="entry name" value="DENN_Domain_GEFs"/>
</dbReference>